<gene>
    <name evidence="8" type="ORF">C7447_103360</name>
</gene>
<evidence type="ECO:0000256" key="2">
    <source>
        <dbReference type="ARBA" id="ARBA00006275"/>
    </source>
</evidence>
<protein>
    <submittedName>
        <fullName evidence="8">SusD-like starch-binding protein associating with outer membrane</fullName>
    </submittedName>
</protein>
<dbReference type="SUPFAM" id="SSF48452">
    <property type="entry name" value="TPR-like"/>
    <property type="match status" value="1"/>
</dbReference>
<evidence type="ECO:0000256" key="5">
    <source>
        <dbReference type="ARBA" id="ARBA00023237"/>
    </source>
</evidence>
<comment type="caution">
    <text evidence="8">The sequence shown here is derived from an EMBL/GenBank/DDBJ whole genome shotgun (WGS) entry which is preliminary data.</text>
</comment>
<dbReference type="Gene3D" id="1.25.40.390">
    <property type="match status" value="1"/>
</dbReference>
<dbReference type="Pfam" id="PF07980">
    <property type="entry name" value="SusD_RagB"/>
    <property type="match status" value="1"/>
</dbReference>
<sequence length="510" mass="56355">MKKVYIILILFVAFMVSCSKDFLEKEPIGKYDSSVIFQDEALAESVLIGAYDLLQHTYAQNWNGAWIVKLLPADDSYGGSTISDQPNFHAIDEYDWASDNPVFEKVYENFYNTIGQVNEIINNTESSTLSNANILNAESKFLRAWCFFELTTMFGEVPLRLQPPTGISEEGFALPFSSQADIYNQIEEDLTSAIAGLPTKGAVAAPFRVSKAAANALMGKLLVFAGRDSEAIPFLNAAIADPDTGLVEDFDQIWRIGEEYGKESLFELGYETDGGYTYGNIPWSFRIESNIHIQLMGNRGLDFGTLSDLQGGWGWNRPTAKIGAAFDAVSDVERKNASLISSDDLVSIYGGAVNLSDGDAFSRIDPNGPITVENTYGYDGLNRLKYTTRQSETSESDGDTNRGTNWRLLRLGEVYLLAAEAEFNGGTEGNALGHLNTIKLRSGVATVNLSGPALLQEIKDEKFRELAWEGQRYWDLVRWGDAATEIPDWNPTLSTFPIPQKEIDLNQGSN</sequence>
<dbReference type="PROSITE" id="PS51257">
    <property type="entry name" value="PROKAR_LIPOPROTEIN"/>
    <property type="match status" value="1"/>
</dbReference>
<keyword evidence="4" id="KW-0472">Membrane</keyword>
<dbReference type="Proteomes" id="UP000323136">
    <property type="component" value="Unassembled WGS sequence"/>
</dbReference>
<dbReference type="InterPro" id="IPR033985">
    <property type="entry name" value="SusD-like_N"/>
</dbReference>
<organism evidence="8 9">
    <name type="scientific">Tenacibaculum adriaticum</name>
    <dbReference type="NCBI Taxonomy" id="413713"/>
    <lineage>
        <taxon>Bacteria</taxon>
        <taxon>Pseudomonadati</taxon>
        <taxon>Bacteroidota</taxon>
        <taxon>Flavobacteriia</taxon>
        <taxon>Flavobacteriales</taxon>
        <taxon>Flavobacteriaceae</taxon>
        <taxon>Tenacibaculum</taxon>
    </lineage>
</organism>
<proteinExistence type="inferred from homology"/>
<accession>A0A5S5DQF4</accession>
<dbReference type="GO" id="GO:0009279">
    <property type="term" value="C:cell outer membrane"/>
    <property type="evidence" value="ECO:0007669"/>
    <property type="project" value="UniProtKB-SubCell"/>
</dbReference>
<evidence type="ECO:0000256" key="4">
    <source>
        <dbReference type="ARBA" id="ARBA00023136"/>
    </source>
</evidence>
<keyword evidence="5" id="KW-0998">Cell outer membrane</keyword>
<feature type="domain" description="SusD-like N-terminal" evidence="7">
    <location>
        <begin position="21"/>
        <end position="220"/>
    </location>
</feature>
<dbReference type="Pfam" id="PF14322">
    <property type="entry name" value="SusD-like_3"/>
    <property type="match status" value="1"/>
</dbReference>
<keyword evidence="3" id="KW-0732">Signal</keyword>
<dbReference type="OrthoDB" id="5694214at2"/>
<comment type="subcellular location">
    <subcellularLocation>
        <location evidence="1">Cell outer membrane</location>
    </subcellularLocation>
</comment>
<evidence type="ECO:0000256" key="3">
    <source>
        <dbReference type="ARBA" id="ARBA00022729"/>
    </source>
</evidence>
<evidence type="ECO:0000259" key="6">
    <source>
        <dbReference type="Pfam" id="PF07980"/>
    </source>
</evidence>
<dbReference type="RefSeq" id="WP_148870517.1">
    <property type="nucleotide sequence ID" value="NZ_VNIA01000003.1"/>
</dbReference>
<dbReference type="CDD" id="cd08977">
    <property type="entry name" value="SusD"/>
    <property type="match status" value="1"/>
</dbReference>
<evidence type="ECO:0000313" key="8">
    <source>
        <dbReference type="EMBL" id="TYP98190.1"/>
    </source>
</evidence>
<evidence type="ECO:0000259" key="7">
    <source>
        <dbReference type="Pfam" id="PF14322"/>
    </source>
</evidence>
<dbReference type="InterPro" id="IPR011990">
    <property type="entry name" value="TPR-like_helical_dom_sf"/>
</dbReference>
<keyword evidence="9" id="KW-1185">Reference proteome</keyword>
<comment type="similarity">
    <text evidence="2">Belongs to the SusD family.</text>
</comment>
<evidence type="ECO:0000256" key="1">
    <source>
        <dbReference type="ARBA" id="ARBA00004442"/>
    </source>
</evidence>
<dbReference type="AlphaFoldDB" id="A0A5S5DQF4"/>
<name>A0A5S5DQF4_9FLAO</name>
<evidence type="ECO:0000313" key="9">
    <source>
        <dbReference type="Proteomes" id="UP000323136"/>
    </source>
</evidence>
<dbReference type="InterPro" id="IPR012944">
    <property type="entry name" value="SusD_RagB_dom"/>
</dbReference>
<dbReference type="EMBL" id="VNIA01000003">
    <property type="protein sequence ID" value="TYP98190.1"/>
    <property type="molecule type" value="Genomic_DNA"/>
</dbReference>
<feature type="domain" description="RagB/SusD" evidence="6">
    <location>
        <begin position="367"/>
        <end position="485"/>
    </location>
</feature>
<reference evidence="8 9" key="1">
    <citation type="submission" date="2019-07" db="EMBL/GenBank/DDBJ databases">
        <title>Genomic Encyclopedia of Type Strains, Phase IV (KMG-IV): sequencing the most valuable type-strain genomes for metagenomic binning, comparative biology and taxonomic classification.</title>
        <authorList>
            <person name="Goeker M."/>
        </authorList>
    </citation>
    <scope>NUCLEOTIDE SEQUENCE [LARGE SCALE GENOMIC DNA]</scope>
    <source>
        <strain evidence="8 9">DSM 18961</strain>
    </source>
</reference>